<evidence type="ECO:0000259" key="1">
    <source>
        <dbReference type="SMART" id="SM00893"/>
    </source>
</evidence>
<sequence length="257" mass="27841">MVNALVCVKQVIDVSQLKASDAPVQEAMQQAPRKISEFDLNALEEAVRLKEKHGGKVTVLSVGPDVKPMLIREALAMGADEAYVVSDPAIEGSDGLVTAMLLAEMARRIKGWEIILCGEASSDEAGYQVGPRLAKELGIPFLAHVTKLEIRSGRLLAERALEDVFETYEVPLPALLTVGLEINTPRIPSLLMIKASSKKPITYWSLKDLGVAAEPALRTVEVKAVKSERKNIVIEGNPEEAAEKLVTILLRDGVIKG</sequence>
<dbReference type="InterPro" id="IPR014729">
    <property type="entry name" value="Rossmann-like_a/b/a_fold"/>
</dbReference>
<dbReference type="AlphaFoldDB" id="A0A2R7Y3X0"/>
<dbReference type="EMBL" id="NDWU01000010">
    <property type="protein sequence ID" value="PUA32047.1"/>
    <property type="molecule type" value="Genomic_DNA"/>
</dbReference>
<dbReference type="InterPro" id="IPR014730">
    <property type="entry name" value="ETF_a/b_N"/>
</dbReference>
<dbReference type="PANTHER" id="PTHR21294:SF20">
    <property type="entry name" value="ELECTRON TRANSFER FLAVOPROTEIN, SUBUNIT BETA (ETFB)"/>
    <property type="match status" value="1"/>
</dbReference>
<evidence type="ECO:0000313" key="2">
    <source>
        <dbReference type="EMBL" id="PUA32047.1"/>
    </source>
</evidence>
<accession>A0A2R7Y3X0</accession>
<dbReference type="PIRSF" id="PIRSF000090">
    <property type="entry name" value="Beta-ETF"/>
    <property type="match status" value="1"/>
</dbReference>
<dbReference type="Pfam" id="PF01012">
    <property type="entry name" value="ETF"/>
    <property type="match status" value="1"/>
</dbReference>
<dbReference type="Proteomes" id="UP000244066">
    <property type="component" value="Unassembled WGS sequence"/>
</dbReference>
<feature type="domain" description="Electron transfer flavoprotein alpha/beta-subunit N-terminal" evidence="1">
    <location>
        <begin position="27"/>
        <end position="213"/>
    </location>
</feature>
<dbReference type="SMART" id="SM00893">
    <property type="entry name" value="ETF"/>
    <property type="match status" value="1"/>
</dbReference>
<proteinExistence type="predicted"/>
<dbReference type="InterPro" id="IPR012255">
    <property type="entry name" value="ETF_b"/>
</dbReference>
<name>A0A2R7Y3X0_9ARCH</name>
<dbReference type="CDD" id="cd01714">
    <property type="entry name" value="ETF_beta"/>
    <property type="match status" value="1"/>
</dbReference>
<evidence type="ECO:0000313" key="3">
    <source>
        <dbReference type="Proteomes" id="UP000244066"/>
    </source>
</evidence>
<dbReference type="SUPFAM" id="SSF52402">
    <property type="entry name" value="Adenine nucleotide alpha hydrolases-like"/>
    <property type="match status" value="1"/>
</dbReference>
<protein>
    <recommendedName>
        <fullName evidence="1">Electron transfer flavoprotein alpha/beta-subunit N-terminal domain-containing protein</fullName>
    </recommendedName>
</protein>
<reference evidence="2 3" key="1">
    <citation type="submission" date="2017-04" db="EMBL/GenBank/DDBJ databases">
        <title>Draft Aigarchaeota genome from a New Zealand hot spring.</title>
        <authorList>
            <person name="Reysenbach A.-L."/>
            <person name="Donaho J.A."/>
            <person name="Gerhart J."/>
            <person name="Kelley J.F."/>
            <person name="Kouba K."/>
            <person name="Podar M."/>
            <person name="Stott M."/>
        </authorList>
    </citation>
    <scope>NUCLEOTIDE SEQUENCE [LARGE SCALE GENOMIC DNA]</scope>
    <source>
        <strain evidence="2">NZ13_MG1</strain>
    </source>
</reference>
<comment type="caution">
    <text evidence="2">The sequence shown here is derived from an EMBL/GenBank/DDBJ whole genome shotgun (WGS) entry which is preliminary data.</text>
</comment>
<dbReference type="InterPro" id="IPR033948">
    <property type="entry name" value="ETF_beta_N"/>
</dbReference>
<gene>
    <name evidence="2" type="ORF">B9J98_04700</name>
</gene>
<dbReference type="GO" id="GO:0009055">
    <property type="term" value="F:electron transfer activity"/>
    <property type="evidence" value="ECO:0007669"/>
    <property type="project" value="InterPro"/>
</dbReference>
<dbReference type="PANTHER" id="PTHR21294">
    <property type="entry name" value="ELECTRON TRANSFER FLAVOPROTEIN BETA-SUBUNIT"/>
    <property type="match status" value="1"/>
</dbReference>
<dbReference type="Gene3D" id="3.40.50.620">
    <property type="entry name" value="HUPs"/>
    <property type="match status" value="1"/>
</dbReference>
<organism evidence="2 3">
    <name type="scientific">Candidatus Terraquivivens tikiterensis</name>
    <dbReference type="NCBI Taxonomy" id="1980982"/>
    <lineage>
        <taxon>Archaea</taxon>
        <taxon>Nitrososphaerota</taxon>
        <taxon>Candidatus Wolframiiraptoraceae</taxon>
        <taxon>Candidatus Terraquivivens</taxon>
    </lineage>
</organism>